<sequence length="460" mass="51327">MGISDSERPAWLIQFEPHSDLHARLLEVGQGVAETECEWVVDRYFHRMQTGDVLLFWLSGPGGGLLAKGLLLSAAYQTGAEPPAPWFIGFQIQGLLSRPIGRKALEQLPEWKSETFLKRPQGHVFRISPSAWQALEAQLPVLELPRTQVSPRKKLEQMVQKIRKEGLLLAPALIRRYHLALESASLVILTGPSGLGKSWLAQAYARHAGAHSCLLAVSPHWNQPEDWLGYFNPLQQTYFDSPASRFLREAAAEALQARRENRPARPYHLILDEMNLARVEHYFAPLLSATEVRRRGESAVLDLSDGSTLPLSSNLKLIGTINLDESTHLLADKIFDRAQVLLLEASRDDLALLLEGAPYQTLLIELRDCLEPLLSFAFRTLTDIQAYVTAAEALGIDWQTALDEQIQQKILARLRSANPADLSTLEAVQALLPAESFPFSSQRLASLRRQLLNQGFAFGS</sequence>
<evidence type="ECO:0000313" key="3">
    <source>
        <dbReference type="Proteomes" id="UP000231019"/>
    </source>
</evidence>
<dbReference type="GO" id="GO:0016887">
    <property type="term" value="F:ATP hydrolysis activity"/>
    <property type="evidence" value="ECO:0007669"/>
    <property type="project" value="InterPro"/>
</dbReference>
<evidence type="ECO:0000259" key="1">
    <source>
        <dbReference type="SMART" id="SM00382"/>
    </source>
</evidence>
<gene>
    <name evidence="2" type="ORF">COW36_14125</name>
</gene>
<dbReference type="AlphaFoldDB" id="A0A2M7G360"/>
<dbReference type="Proteomes" id="UP000231019">
    <property type="component" value="Unassembled WGS sequence"/>
</dbReference>
<dbReference type="InterPro" id="IPR003593">
    <property type="entry name" value="AAA+_ATPase"/>
</dbReference>
<dbReference type="InterPro" id="IPR015947">
    <property type="entry name" value="PUA-like_sf"/>
</dbReference>
<dbReference type="InterPro" id="IPR011704">
    <property type="entry name" value="ATPase_dyneun-rel_AAA"/>
</dbReference>
<feature type="domain" description="AAA+ ATPase" evidence="1">
    <location>
        <begin position="183"/>
        <end position="345"/>
    </location>
</feature>
<name>A0A2M7G360_9BACT</name>
<dbReference type="Pfam" id="PF07728">
    <property type="entry name" value="AAA_5"/>
    <property type="match status" value="1"/>
</dbReference>
<comment type="caution">
    <text evidence="2">The sequence shown here is derived from an EMBL/GenBank/DDBJ whole genome shotgun (WGS) entry which is preliminary data.</text>
</comment>
<proteinExistence type="predicted"/>
<protein>
    <recommendedName>
        <fullName evidence="1">AAA+ ATPase domain-containing protein</fullName>
    </recommendedName>
</protein>
<dbReference type="Gene3D" id="3.40.50.300">
    <property type="entry name" value="P-loop containing nucleotide triphosphate hydrolases"/>
    <property type="match status" value="1"/>
</dbReference>
<evidence type="ECO:0000313" key="2">
    <source>
        <dbReference type="EMBL" id="PIW16258.1"/>
    </source>
</evidence>
<dbReference type="SMART" id="SM00382">
    <property type="entry name" value="AAA"/>
    <property type="match status" value="1"/>
</dbReference>
<dbReference type="Gene3D" id="3.10.590.10">
    <property type="entry name" value="ph1033 like domains"/>
    <property type="match status" value="1"/>
</dbReference>
<dbReference type="SUPFAM" id="SSF52540">
    <property type="entry name" value="P-loop containing nucleoside triphosphate hydrolases"/>
    <property type="match status" value="1"/>
</dbReference>
<dbReference type="SUPFAM" id="SSF88697">
    <property type="entry name" value="PUA domain-like"/>
    <property type="match status" value="1"/>
</dbReference>
<dbReference type="EMBL" id="PFFQ01000039">
    <property type="protein sequence ID" value="PIW16258.1"/>
    <property type="molecule type" value="Genomic_DNA"/>
</dbReference>
<dbReference type="InterPro" id="IPR027417">
    <property type="entry name" value="P-loop_NTPase"/>
</dbReference>
<reference evidence="2 3" key="1">
    <citation type="submission" date="2017-09" db="EMBL/GenBank/DDBJ databases">
        <title>Depth-based differentiation of microbial function through sediment-hosted aquifers and enrichment of novel symbionts in the deep terrestrial subsurface.</title>
        <authorList>
            <person name="Probst A.J."/>
            <person name="Ladd B."/>
            <person name="Jarett J.K."/>
            <person name="Geller-Mcgrath D.E."/>
            <person name="Sieber C.M."/>
            <person name="Emerson J.B."/>
            <person name="Anantharaman K."/>
            <person name="Thomas B.C."/>
            <person name="Malmstrom R."/>
            <person name="Stieglmeier M."/>
            <person name="Klingl A."/>
            <person name="Woyke T."/>
            <person name="Ryan C.M."/>
            <person name="Banfield J.F."/>
        </authorList>
    </citation>
    <scope>NUCLEOTIDE SEQUENCE [LARGE SCALE GENOMIC DNA]</scope>
    <source>
        <strain evidence="2">CG17_big_fil_post_rev_8_21_14_2_50_48_46</strain>
    </source>
</reference>
<dbReference type="GO" id="GO:0005524">
    <property type="term" value="F:ATP binding"/>
    <property type="evidence" value="ECO:0007669"/>
    <property type="project" value="InterPro"/>
</dbReference>
<organism evidence="2 3">
    <name type="scientific">bacterium (Candidatus Blackallbacteria) CG17_big_fil_post_rev_8_21_14_2_50_48_46</name>
    <dbReference type="NCBI Taxonomy" id="2014261"/>
    <lineage>
        <taxon>Bacteria</taxon>
        <taxon>Candidatus Blackallbacteria</taxon>
    </lineage>
</organism>
<accession>A0A2M7G360</accession>